<dbReference type="InParanoid" id="A8IHH9"/>
<evidence type="ECO:0000259" key="1">
    <source>
        <dbReference type="Pfam" id="PF01789"/>
    </source>
</evidence>
<dbReference type="Pfam" id="PF01789">
    <property type="entry name" value="PsbP"/>
    <property type="match status" value="1"/>
</dbReference>
<dbReference type="PANTHER" id="PTHR31407">
    <property type="match status" value="1"/>
</dbReference>
<dbReference type="eggNOG" id="ENOG502QTGE">
    <property type="taxonomic scope" value="Eukaryota"/>
</dbReference>
<evidence type="ECO:0000313" key="3">
    <source>
        <dbReference type="Proteomes" id="UP000006906"/>
    </source>
</evidence>
<protein>
    <recommendedName>
        <fullName evidence="1">PsbP C-terminal domain-containing protein</fullName>
    </recommendedName>
</protein>
<dbReference type="ProMEX" id="A8IHH9"/>
<dbReference type="GeneID" id="5716218"/>
<keyword evidence="3" id="KW-1185">Reference proteome</keyword>
<dbReference type="OMA" id="TLPFFRH"/>
<dbReference type="HOGENOM" id="CLU_071423_0_0_1"/>
<dbReference type="OrthoDB" id="1903117at2759"/>
<dbReference type="EMBL" id="CM008968">
    <property type="protein sequence ID" value="PNW80751.1"/>
    <property type="molecule type" value="Genomic_DNA"/>
</dbReference>
<dbReference type="STRING" id="3055.A8IHH9"/>
<dbReference type="Gramene" id="PNW80751">
    <property type="protein sequence ID" value="PNW80751"/>
    <property type="gene ID" value="CHLRE_07g328200v5"/>
</dbReference>
<dbReference type="KEGG" id="cre:CHLRE_07g328200v5"/>
<dbReference type="PaxDb" id="3055-EDP05906"/>
<name>A8IHH9_CHLRE</name>
<dbReference type="GO" id="GO:0019898">
    <property type="term" value="C:extrinsic component of membrane"/>
    <property type="evidence" value="ECO:0007669"/>
    <property type="project" value="InterPro"/>
</dbReference>
<reference evidence="2 3" key="1">
    <citation type="journal article" date="2007" name="Science">
        <title>The Chlamydomonas genome reveals the evolution of key animal and plant functions.</title>
        <authorList>
            <person name="Merchant S.S."/>
            <person name="Prochnik S.E."/>
            <person name="Vallon O."/>
            <person name="Harris E.H."/>
            <person name="Karpowicz S.J."/>
            <person name="Witman G.B."/>
            <person name="Terry A."/>
            <person name="Salamov A."/>
            <person name="Fritz-Laylin L.K."/>
            <person name="Marechal-Drouard L."/>
            <person name="Marshall W.F."/>
            <person name="Qu L.H."/>
            <person name="Nelson D.R."/>
            <person name="Sanderfoot A.A."/>
            <person name="Spalding M.H."/>
            <person name="Kapitonov V.V."/>
            <person name="Ren Q."/>
            <person name="Ferris P."/>
            <person name="Lindquist E."/>
            <person name="Shapiro H."/>
            <person name="Lucas S.M."/>
            <person name="Grimwood J."/>
            <person name="Schmutz J."/>
            <person name="Cardol P."/>
            <person name="Cerutti H."/>
            <person name="Chanfreau G."/>
            <person name="Chen C.L."/>
            <person name="Cognat V."/>
            <person name="Croft M.T."/>
            <person name="Dent R."/>
            <person name="Dutcher S."/>
            <person name="Fernandez E."/>
            <person name="Fukuzawa H."/>
            <person name="Gonzalez-Ballester D."/>
            <person name="Gonzalez-Halphen D."/>
            <person name="Hallmann A."/>
            <person name="Hanikenne M."/>
            <person name="Hippler M."/>
            <person name="Inwood W."/>
            <person name="Jabbari K."/>
            <person name="Kalanon M."/>
            <person name="Kuras R."/>
            <person name="Lefebvre P.A."/>
            <person name="Lemaire S.D."/>
            <person name="Lobanov A.V."/>
            <person name="Lohr M."/>
            <person name="Manuell A."/>
            <person name="Meier I."/>
            <person name="Mets L."/>
            <person name="Mittag M."/>
            <person name="Mittelmeier T."/>
            <person name="Moroney J.V."/>
            <person name="Moseley J."/>
            <person name="Napoli C."/>
            <person name="Nedelcu A.M."/>
            <person name="Niyogi K."/>
            <person name="Novoselov S.V."/>
            <person name="Paulsen I.T."/>
            <person name="Pazour G."/>
            <person name="Purton S."/>
            <person name="Ral J.P."/>
            <person name="Riano-Pachon D.M."/>
            <person name="Riekhof W."/>
            <person name="Rymarquis L."/>
            <person name="Schroda M."/>
            <person name="Stern D."/>
            <person name="Umen J."/>
            <person name="Willows R."/>
            <person name="Wilson N."/>
            <person name="Zimmer S.L."/>
            <person name="Allmer J."/>
            <person name="Balk J."/>
            <person name="Bisova K."/>
            <person name="Chen C.J."/>
            <person name="Elias M."/>
            <person name="Gendler K."/>
            <person name="Hauser C."/>
            <person name="Lamb M.R."/>
            <person name="Ledford H."/>
            <person name="Long J.C."/>
            <person name="Minagawa J."/>
            <person name="Page M.D."/>
            <person name="Pan J."/>
            <person name="Pootakham W."/>
            <person name="Roje S."/>
            <person name="Rose A."/>
            <person name="Stahlberg E."/>
            <person name="Terauchi A.M."/>
            <person name="Yang P."/>
            <person name="Ball S."/>
            <person name="Bowler C."/>
            <person name="Dieckmann C.L."/>
            <person name="Gladyshev V.N."/>
            <person name="Green P."/>
            <person name="Jorgensen R."/>
            <person name="Mayfield S."/>
            <person name="Mueller-Roeber B."/>
            <person name="Rajamani S."/>
            <person name="Sayre R.T."/>
            <person name="Brokstein P."/>
            <person name="Dubchak I."/>
            <person name="Goodstein D."/>
            <person name="Hornick L."/>
            <person name="Huang Y.W."/>
            <person name="Jhaveri J."/>
            <person name="Luo Y."/>
            <person name="Martinez D."/>
            <person name="Ngau W.C."/>
            <person name="Otillar B."/>
            <person name="Poliakov A."/>
            <person name="Porter A."/>
            <person name="Szajkowski L."/>
            <person name="Werner G."/>
            <person name="Zhou K."/>
            <person name="Grigoriev I.V."/>
            <person name="Rokhsar D.S."/>
            <person name="Grossman A.R."/>
        </authorList>
    </citation>
    <scope>NUCLEOTIDE SEQUENCE [LARGE SCALE GENOMIC DNA]</scope>
    <source>
        <strain evidence="3">CC-503</strain>
    </source>
</reference>
<dbReference type="GO" id="GO:0009654">
    <property type="term" value="C:photosystem II oxygen evolving complex"/>
    <property type="evidence" value="ECO:0007669"/>
    <property type="project" value="InterPro"/>
</dbReference>
<dbReference type="AlphaFoldDB" id="A8IHH9"/>
<gene>
    <name evidence="2" type="ORF">CHLRE_07g328200v5</name>
</gene>
<feature type="domain" description="PsbP C-terminal" evidence="1">
    <location>
        <begin position="178"/>
        <end position="285"/>
    </location>
</feature>
<dbReference type="Proteomes" id="UP000006906">
    <property type="component" value="Chromosome 7"/>
</dbReference>
<dbReference type="PROSITE" id="PS51318">
    <property type="entry name" value="TAT"/>
    <property type="match status" value="1"/>
</dbReference>
<organism evidence="2 3">
    <name type="scientific">Chlamydomonas reinhardtii</name>
    <name type="common">Chlamydomonas smithii</name>
    <dbReference type="NCBI Taxonomy" id="3055"/>
    <lineage>
        <taxon>Eukaryota</taxon>
        <taxon>Viridiplantae</taxon>
        <taxon>Chlorophyta</taxon>
        <taxon>core chlorophytes</taxon>
        <taxon>Chlorophyceae</taxon>
        <taxon>CS clade</taxon>
        <taxon>Chlamydomonadales</taxon>
        <taxon>Chlamydomonadaceae</taxon>
        <taxon>Chlamydomonas</taxon>
    </lineage>
</organism>
<dbReference type="PANTHER" id="PTHR31407:SF7">
    <property type="entry name" value="PSBP DOMAIN-CONTAINING PROTEIN 5, CHLOROPLASTIC"/>
    <property type="match status" value="1"/>
</dbReference>
<evidence type="ECO:0000313" key="2">
    <source>
        <dbReference type="EMBL" id="PNW80751.1"/>
    </source>
</evidence>
<dbReference type="GO" id="GO:0048564">
    <property type="term" value="P:photosystem I assembly"/>
    <property type="evidence" value="ECO:0000318"/>
    <property type="project" value="GO_Central"/>
</dbReference>
<dbReference type="FunCoup" id="A8IHH9">
    <property type="interactions" value="685"/>
</dbReference>
<dbReference type="InterPro" id="IPR002683">
    <property type="entry name" value="PsbP_C"/>
</dbReference>
<dbReference type="RefSeq" id="XP_001690647.1">
    <property type="nucleotide sequence ID" value="XM_001690595.2"/>
</dbReference>
<sequence length="304" mass="33102">MLQQTSRTAAPRQGAFGTGPAPRVSRCRLAAQCRSASSGQQQQQTADELAVSRRQALASSLAMVAGAVLLPVAPALAEAEAITAASVSGIGAGALQTLTDPILAYTYQYPIVTTMGKPLNMIVSRTPEKYSSAAPLTADARQRIVSEVFDFKNFVTASMTVGPASGVLKGRNPEEWKPREVALTVLVDRSTARTTAGQRVALNDVQESHLETRDGQQYWVYEHVSQGSPTITSRTKESYRHALAITSWRNGQDGSPYLYTLNLSCPEQLWPELEPVFKEAVSKFALLPTTRDYIPPDKDPWLFF</sequence>
<dbReference type="InterPro" id="IPR016123">
    <property type="entry name" value="Mog1/PsbP_a/b/a-sand"/>
</dbReference>
<dbReference type="GO" id="GO:0009535">
    <property type="term" value="C:chloroplast thylakoid membrane"/>
    <property type="evidence" value="ECO:0000318"/>
    <property type="project" value="GO_Central"/>
</dbReference>
<accession>A8IHH9</accession>
<dbReference type="GO" id="GO:0005509">
    <property type="term" value="F:calcium ion binding"/>
    <property type="evidence" value="ECO:0007669"/>
    <property type="project" value="InterPro"/>
</dbReference>
<dbReference type="InterPro" id="IPR006311">
    <property type="entry name" value="TAT_signal"/>
</dbReference>
<proteinExistence type="predicted"/>
<dbReference type="SUPFAM" id="SSF55724">
    <property type="entry name" value="Mog1p/PsbP-like"/>
    <property type="match status" value="1"/>
</dbReference>
<dbReference type="Gene3D" id="3.40.1000.10">
    <property type="entry name" value="Mog1/PsbP, alpha/beta/alpha sandwich"/>
    <property type="match status" value="1"/>
</dbReference>